<accession>A0A0E9UMS1</accession>
<proteinExistence type="predicted"/>
<name>A0A0E9UMS1_ANGAN</name>
<dbReference type="AlphaFoldDB" id="A0A0E9UMS1"/>
<dbReference type="EMBL" id="GBXM01041480">
    <property type="protein sequence ID" value="JAH67097.1"/>
    <property type="molecule type" value="Transcribed_RNA"/>
</dbReference>
<keyword evidence="1" id="KW-0812">Transmembrane</keyword>
<keyword evidence="1" id="KW-0472">Membrane</keyword>
<reference evidence="2" key="1">
    <citation type="submission" date="2014-11" db="EMBL/GenBank/DDBJ databases">
        <authorList>
            <person name="Amaro Gonzalez C."/>
        </authorList>
    </citation>
    <scope>NUCLEOTIDE SEQUENCE</scope>
</reference>
<reference evidence="2" key="2">
    <citation type="journal article" date="2015" name="Fish Shellfish Immunol.">
        <title>Early steps in the European eel (Anguilla anguilla)-Vibrio vulnificus interaction in the gills: Role of the RtxA13 toxin.</title>
        <authorList>
            <person name="Callol A."/>
            <person name="Pajuelo D."/>
            <person name="Ebbesson L."/>
            <person name="Teles M."/>
            <person name="MacKenzie S."/>
            <person name="Amaro C."/>
        </authorList>
    </citation>
    <scope>NUCLEOTIDE SEQUENCE</scope>
</reference>
<organism evidence="2">
    <name type="scientific">Anguilla anguilla</name>
    <name type="common">European freshwater eel</name>
    <name type="synonym">Muraena anguilla</name>
    <dbReference type="NCBI Taxonomy" id="7936"/>
    <lineage>
        <taxon>Eukaryota</taxon>
        <taxon>Metazoa</taxon>
        <taxon>Chordata</taxon>
        <taxon>Craniata</taxon>
        <taxon>Vertebrata</taxon>
        <taxon>Euteleostomi</taxon>
        <taxon>Actinopterygii</taxon>
        <taxon>Neopterygii</taxon>
        <taxon>Teleostei</taxon>
        <taxon>Anguilliformes</taxon>
        <taxon>Anguillidae</taxon>
        <taxon>Anguilla</taxon>
    </lineage>
</organism>
<protein>
    <submittedName>
        <fullName evidence="2">Uncharacterized protein</fullName>
    </submittedName>
</protein>
<feature type="transmembrane region" description="Helical" evidence="1">
    <location>
        <begin position="6"/>
        <end position="30"/>
    </location>
</feature>
<evidence type="ECO:0000256" key="1">
    <source>
        <dbReference type="SAM" id="Phobius"/>
    </source>
</evidence>
<keyword evidence="1" id="KW-1133">Transmembrane helix</keyword>
<sequence length="32" mass="3810">MFYTVLLPAVFFSQYFILFWLLVLLVKLLCPA</sequence>
<evidence type="ECO:0000313" key="2">
    <source>
        <dbReference type="EMBL" id="JAH67097.1"/>
    </source>
</evidence>